<dbReference type="RefSeq" id="WP_091025412.1">
    <property type="nucleotide sequence ID" value="NZ_BKAE01000010.1"/>
</dbReference>
<name>A0A1H0E900_9ACTN</name>
<feature type="signal peptide" evidence="1">
    <location>
        <begin position="1"/>
        <end position="23"/>
    </location>
</feature>
<proteinExistence type="predicted"/>
<gene>
    <name evidence="2" type="ORF">SAMN05192576_2792</name>
</gene>
<evidence type="ECO:0008006" key="4">
    <source>
        <dbReference type="Google" id="ProtNLM"/>
    </source>
</evidence>
<keyword evidence="3" id="KW-1185">Reference proteome</keyword>
<dbReference type="AlphaFoldDB" id="A0A1H0E900"/>
<dbReference type="STRING" id="1005944.SAMN05192576_2792"/>
<dbReference type="EMBL" id="FNIC01000004">
    <property type="protein sequence ID" value="SDN78813.1"/>
    <property type="molecule type" value="Genomic_DNA"/>
</dbReference>
<dbReference type="OrthoDB" id="3785769at2"/>
<dbReference type="PROSITE" id="PS51257">
    <property type="entry name" value="PROKAR_LIPOPROTEIN"/>
    <property type="match status" value="1"/>
</dbReference>
<protein>
    <recommendedName>
        <fullName evidence="4">DUF3558 domain-containing protein</fullName>
    </recommendedName>
</protein>
<organism evidence="2 3">
    <name type="scientific">Nocardioides szechwanensis</name>
    <dbReference type="NCBI Taxonomy" id="1005944"/>
    <lineage>
        <taxon>Bacteria</taxon>
        <taxon>Bacillati</taxon>
        <taxon>Actinomycetota</taxon>
        <taxon>Actinomycetes</taxon>
        <taxon>Propionibacteriales</taxon>
        <taxon>Nocardioidaceae</taxon>
        <taxon>Nocardioides</taxon>
    </lineage>
</organism>
<dbReference type="Proteomes" id="UP000199004">
    <property type="component" value="Unassembled WGS sequence"/>
</dbReference>
<evidence type="ECO:0000313" key="2">
    <source>
        <dbReference type="EMBL" id="SDN78813.1"/>
    </source>
</evidence>
<reference evidence="2 3" key="1">
    <citation type="submission" date="2016-10" db="EMBL/GenBank/DDBJ databases">
        <authorList>
            <person name="de Groot N.N."/>
        </authorList>
    </citation>
    <scope>NUCLEOTIDE SEQUENCE [LARGE SCALE GENOMIC DNA]</scope>
    <source>
        <strain evidence="2 3">CGMCC 1.11147</strain>
    </source>
</reference>
<keyword evidence="1" id="KW-0732">Signal</keyword>
<sequence length="179" mass="18772">MPERARRLAVVLVGAVLSLTACSDDKTDPPTIDEDPPAVWNPCAGLAKPALQRAFGVDFTKEDGEPTAPRCTFTPVETGGPALDANYMLFPAGLDAAWDSMGTLAGDVEELEVEGADAARLVVKFAQGSLLVTGFVQNGDLIQMVNLVDPKPHDRALDVAGVRTVLAALSAHANEYGVS</sequence>
<evidence type="ECO:0000313" key="3">
    <source>
        <dbReference type="Proteomes" id="UP000199004"/>
    </source>
</evidence>
<feature type="chain" id="PRO_5011444387" description="DUF3558 domain-containing protein" evidence="1">
    <location>
        <begin position="24"/>
        <end position="179"/>
    </location>
</feature>
<evidence type="ECO:0000256" key="1">
    <source>
        <dbReference type="SAM" id="SignalP"/>
    </source>
</evidence>
<accession>A0A1H0E900</accession>